<keyword evidence="9" id="KW-1185">Reference proteome</keyword>
<dbReference type="Pfam" id="PF01130">
    <property type="entry name" value="CD36"/>
    <property type="match status" value="1"/>
</dbReference>
<dbReference type="InterPro" id="IPR002159">
    <property type="entry name" value="CD36_fam"/>
</dbReference>
<dbReference type="GO" id="GO:0005737">
    <property type="term" value="C:cytoplasm"/>
    <property type="evidence" value="ECO:0007669"/>
    <property type="project" value="TreeGrafter"/>
</dbReference>
<keyword evidence="4 7" id="KW-1133">Transmembrane helix</keyword>
<evidence type="ECO:0000256" key="5">
    <source>
        <dbReference type="ARBA" id="ARBA00023136"/>
    </source>
</evidence>
<comment type="similarity">
    <text evidence="2">Belongs to the CD36 family.</text>
</comment>
<dbReference type="GO" id="GO:0016020">
    <property type="term" value="C:membrane"/>
    <property type="evidence" value="ECO:0007669"/>
    <property type="project" value="UniProtKB-SubCell"/>
</dbReference>
<name>A0AAV2SR78_MEGNR</name>
<evidence type="ECO:0000256" key="1">
    <source>
        <dbReference type="ARBA" id="ARBA00004370"/>
    </source>
</evidence>
<accession>A0AAV2SR78</accession>
<keyword evidence="3 7" id="KW-0812">Transmembrane</keyword>
<evidence type="ECO:0000256" key="6">
    <source>
        <dbReference type="ARBA" id="ARBA00023180"/>
    </source>
</evidence>
<dbReference type="PANTHER" id="PTHR11923:SF93">
    <property type="entry name" value="GH07959P-RELATED"/>
    <property type="match status" value="1"/>
</dbReference>
<evidence type="ECO:0000313" key="9">
    <source>
        <dbReference type="Proteomes" id="UP001497623"/>
    </source>
</evidence>
<dbReference type="GO" id="GO:0005044">
    <property type="term" value="F:scavenger receptor activity"/>
    <property type="evidence" value="ECO:0007669"/>
    <property type="project" value="TreeGrafter"/>
</dbReference>
<evidence type="ECO:0000313" key="8">
    <source>
        <dbReference type="EMBL" id="CAL4230381.1"/>
    </source>
</evidence>
<protein>
    <submittedName>
        <fullName evidence="8">Uncharacterized protein</fullName>
    </submittedName>
</protein>
<dbReference type="PRINTS" id="PR01609">
    <property type="entry name" value="CD36FAMILY"/>
</dbReference>
<evidence type="ECO:0000256" key="3">
    <source>
        <dbReference type="ARBA" id="ARBA00022692"/>
    </source>
</evidence>
<dbReference type="EMBL" id="CAXKWB010108142">
    <property type="protein sequence ID" value="CAL4230381.1"/>
    <property type="molecule type" value="Genomic_DNA"/>
</dbReference>
<feature type="transmembrane region" description="Helical" evidence="7">
    <location>
        <begin position="543"/>
        <end position="576"/>
    </location>
</feature>
<dbReference type="Proteomes" id="UP001497623">
    <property type="component" value="Unassembled WGS sequence"/>
</dbReference>
<evidence type="ECO:0000256" key="7">
    <source>
        <dbReference type="SAM" id="Phobius"/>
    </source>
</evidence>
<reference evidence="8 9" key="1">
    <citation type="submission" date="2024-05" db="EMBL/GenBank/DDBJ databases">
        <authorList>
            <person name="Wallberg A."/>
        </authorList>
    </citation>
    <scope>NUCLEOTIDE SEQUENCE [LARGE SCALE GENOMIC DNA]</scope>
</reference>
<organism evidence="8 9">
    <name type="scientific">Meganyctiphanes norvegica</name>
    <name type="common">Northern krill</name>
    <name type="synonym">Thysanopoda norvegica</name>
    <dbReference type="NCBI Taxonomy" id="48144"/>
    <lineage>
        <taxon>Eukaryota</taxon>
        <taxon>Metazoa</taxon>
        <taxon>Ecdysozoa</taxon>
        <taxon>Arthropoda</taxon>
        <taxon>Crustacea</taxon>
        <taxon>Multicrustacea</taxon>
        <taxon>Malacostraca</taxon>
        <taxon>Eumalacostraca</taxon>
        <taxon>Eucarida</taxon>
        <taxon>Euphausiacea</taxon>
        <taxon>Euphausiidae</taxon>
        <taxon>Meganyctiphanes</taxon>
    </lineage>
</organism>
<sequence length="585" mass="67120">MIIYYTHCISSKYYYKTAIIHPRKFETKKYKPSCCTITFMVLASFGCVMNIAMLSGGYQAMFDAIMKKQMQLKPGSSTYDAWSMTPYPLLMYLYFYNITNPEEYQQGGKIRVEEVGPIVYQEFHKKQNITWNDNNRTVSYMQERWWTYDDEKSVVKEDALITALNTIPISAAYSNRWSWMMLEGLNNNMKNLSEEFFMTVPAGDLLFNGFYTPLLNYTQGIIAGLEDLPDEIEVPDWLQNYLDHNNLTMPTVDDIMGELFPPGLVDYDKFGWFYGRNHSTTFDGHWNAYTGTDGLERLGDVGSWNYKNTTDFFPAPCNKMTGSAGDLFAPGMDKTYIQFFTPDLCISAKLYFKEEYTDENGFNLYRYVADNRTFSNGSTWPENECLCVHGTCAPEGLLNAESCRYGSPSFISFPHFYLADPWAKSNVEGIREPDEENDLFYMDMIPEMGVPPHVNVRMQINMHVQPYAGEEYCYRENIVGVPSLHKGPCTENKEEDVNLRKNEQNLTLGKIDMLANLTDGLVPLIWFEERADLPDELVPSMKMLVIMITTPTVTIILSVSLVISILILAGCSYRIYSGKKKAKAY</sequence>
<comment type="caution">
    <text evidence="8">The sequence shown here is derived from an EMBL/GenBank/DDBJ whole genome shotgun (WGS) entry which is preliminary data.</text>
</comment>
<feature type="transmembrane region" description="Helical" evidence="7">
    <location>
        <begin position="37"/>
        <end position="58"/>
    </location>
</feature>
<dbReference type="AlphaFoldDB" id="A0AAV2SR78"/>
<dbReference type="PANTHER" id="PTHR11923">
    <property type="entry name" value="SCAVENGER RECEPTOR CLASS B TYPE-1 SR-B1"/>
    <property type="match status" value="1"/>
</dbReference>
<proteinExistence type="inferred from homology"/>
<comment type="subcellular location">
    <subcellularLocation>
        <location evidence="1">Membrane</location>
    </subcellularLocation>
</comment>
<evidence type="ECO:0000256" key="2">
    <source>
        <dbReference type="ARBA" id="ARBA00010532"/>
    </source>
</evidence>
<gene>
    <name evidence="8" type="ORF">MNOR_LOCUS39747</name>
</gene>
<keyword evidence="6" id="KW-0325">Glycoprotein</keyword>
<evidence type="ECO:0000256" key="4">
    <source>
        <dbReference type="ARBA" id="ARBA00022989"/>
    </source>
</evidence>
<keyword evidence="5 7" id="KW-0472">Membrane</keyword>